<keyword evidence="2" id="KW-1185">Reference proteome</keyword>
<accession>A0A7J6T3Q6</accession>
<feature type="non-terminal residue" evidence="1">
    <location>
        <position position="145"/>
    </location>
</feature>
<evidence type="ECO:0000313" key="1">
    <source>
        <dbReference type="EMBL" id="KAF4739651.1"/>
    </source>
</evidence>
<dbReference type="AlphaFoldDB" id="A0A7J6T3Q6"/>
<gene>
    <name evidence="1" type="ORF">FOZ63_021971</name>
</gene>
<reference evidence="1 2" key="1">
    <citation type="submission" date="2020-04" db="EMBL/GenBank/DDBJ databases">
        <title>Perkinsus olseni comparative genomics.</title>
        <authorList>
            <person name="Bogema D.R."/>
        </authorList>
    </citation>
    <scope>NUCLEOTIDE SEQUENCE [LARGE SCALE GENOMIC DNA]</scope>
    <source>
        <strain evidence="1 2">ATCC PRA-207</strain>
    </source>
</reference>
<name>A0A7J6T3Q6_PEROL</name>
<sequence>EALPWGAVLKACKLHKAALSPTGGRRQQRAPSRLVDPVSLIRRDLESTTKMVRGEVMRLHVPMEKFNEYFLDPANVEMLVAEHQTWSRMAVQLDGLVSYSTSELEKLLAGKEKSAAAAAVPTKEVKETPLSELSYYMPMQRCLDL</sequence>
<dbReference type="Proteomes" id="UP000553632">
    <property type="component" value="Unassembled WGS sequence"/>
</dbReference>
<feature type="non-terminal residue" evidence="1">
    <location>
        <position position="1"/>
    </location>
</feature>
<organism evidence="1 2">
    <name type="scientific">Perkinsus olseni</name>
    <name type="common">Perkinsus atlanticus</name>
    <dbReference type="NCBI Taxonomy" id="32597"/>
    <lineage>
        <taxon>Eukaryota</taxon>
        <taxon>Sar</taxon>
        <taxon>Alveolata</taxon>
        <taxon>Perkinsozoa</taxon>
        <taxon>Perkinsea</taxon>
        <taxon>Perkinsida</taxon>
        <taxon>Perkinsidae</taxon>
        <taxon>Perkinsus</taxon>
    </lineage>
</organism>
<protein>
    <submittedName>
        <fullName evidence="1">Uncharacterized protein</fullName>
    </submittedName>
</protein>
<evidence type="ECO:0000313" key="2">
    <source>
        <dbReference type="Proteomes" id="UP000553632"/>
    </source>
</evidence>
<dbReference type="EMBL" id="JABANO010013786">
    <property type="protein sequence ID" value="KAF4739651.1"/>
    <property type="molecule type" value="Genomic_DNA"/>
</dbReference>
<comment type="caution">
    <text evidence="1">The sequence shown here is derived from an EMBL/GenBank/DDBJ whole genome shotgun (WGS) entry which is preliminary data.</text>
</comment>
<proteinExistence type="predicted"/>